<protein>
    <submittedName>
        <fullName evidence="2">Uncharacterized protein</fullName>
    </submittedName>
</protein>
<feature type="compositionally biased region" description="Basic and acidic residues" evidence="1">
    <location>
        <begin position="89"/>
        <end position="113"/>
    </location>
</feature>
<sequence length="1133" mass="124873">MVKNVHLNWHQLLATATTRRLPRTRKRLRPQLPDTPSMSGTPMHIDHTPETPTPSSRKRKALEDNCNERQDSSAHQQGTEPASHSPAAVEERQRQTAERRSDHRCTPKDERRAQTGAAQPSFTQASVAQANVTQANVAQMSVNIQAIAPTAAQQPDTLMAPPVSTENLTSVSGLETPMVVDLPTESDIVGATTSGQGTQEPTTSAAVRFQMPDPSTCGSVSAITVPGGPAASPASGAQYGILQGHAALPGNLAHYYRINDSVISSSGSDFTNPDASLSANSAFSVGLVLPQLEETMFSSRLRITRIIEGICLLPVLWVGSRARPNNSPTSIEEISELSDNEYEFIPSASASASTSTSSRKSRKKAADSSEGINPVKPQRTSARRREQMLARMSGGGSYAILEQPSEEFDIPEFFDTIGFLDDVYHDSRPALTFSGLVMKEDWPEPLEERPDVFKVGSTLSTLSTDLELFDTVGVDLHLELRLNDIFQTFMAVFARRQEPPSEAAKFAYELGSSGMILDSDIPQALLEICTTDMVDLVVKRLAEMPRGPFLIRSLVGSGTIWTCYAIDIRTVFDDYDFAGGNVLTALMARSFETDLSAAIRAGDERTDPTTPIEERWCKIYPDGNWEIRVEYDQADGVAEDYRVVHYHSWFPTHRAAPFALVGVGGILRCKLRLLTIFESGIGTANSTRKVKYVVGDDGNIVAKFFITGRVVARIPDEVLGDAMVLERPGFAPLDQRYAQAVAFLQAQVKAGAPAGQYKHCLIHVPARLYLQERVIIGIAEDMHRRYFMDPATNEEARIFIAGTVIGVERCDGGEYIYLASPPAGDLRELFKNAARELKEYMLQHLPAGWKGSLVRCVGHFMREDKARAELSDGKGCWDAVRGNRIRDCGAEQAIDVEPGRIADCTKWCPRCLHWKTGGLAGLRRTDEDMAWTTESDYNMHATWDWNWHVTRSIPPRAASPAKFLDVAETVESCVDEVPSGMANAVDVSTELDVVAAVVGKPQDGHDLKVDDLEQWFNIWRQGVDIDEMPLLDYSSWAVPDEESTPKAPTSDIRYHDIVSAAVMNEDDRKHQRIYQHADTLQAVTMVVKARVCDVERSGGQQLLYVGGGSARCAEIHRVLANIMECDGKQFRWE</sequence>
<proteinExistence type="predicted"/>
<feature type="compositionally biased region" description="Basic residues" evidence="1">
    <location>
        <begin position="20"/>
        <end position="29"/>
    </location>
</feature>
<feature type="compositionally biased region" description="Basic and acidic residues" evidence="1">
    <location>
        <begin position="61"/>
        <end position="72"/>
    </location>
</feature>
<gene>
    <name evidence="2" type="ORF">HMN09_01055400</name>
</gene>
<dbReference type="Proteomes" id="UP000613580">
    <property type="component" value="Unassembled WGS sequence"/>
</dbReference>
<comment type="caution">
    <text evidence="2">The sequence shown here is derived from an EMBL/GenBank/DDBJ whole genome shotgun (WGS) entry which is preliminary data.</text>
</comment>
<dbReference type="AlphaFoldDB" id="A0A8H6SBQ6"/>
<feature type="region of interest" description="Disordered" evidence="1">
    <location>
        <begin position="18"/>
        <end position="122"/>
    </location>
</feature>
<evidence type="ECO:0000313" key="3">
    <source>
        <dbReference type="Proteomes" id="UP000613580"/>
    </source>
</evidence>
<dbReference type="EMBL" id="JACAZE010000016">
    <property type="protein sequence ID" value="KAF7296488.1"/>
    <property type="molecule type" value="Genomic_DNA"/>
</dbReference>
<organism evidence="2 3">
    <name type="scientific">Mycena chlorophos</name>
    <name type="common">Agaric fungus</name>
    <name type="synonym">Agaricus chlorophos</name>
    <dbReference type="NCBI Taxonomy" id="658473"/>
    <lineage>
        <taxon>Eukaryota</taxon>
        <taxon>Fungi</taxon>
        <taxon>Dikarya</taxon>
        <taxon>Basidiomycota</taxon>
        <taxon>Agaricomycotina</taxon>
        <taxon>Agaricomycetes</taxon>
        <taxon>Agaricomycetidae</taxon>
        <taxon>Agaricales</taxon>
        <taxon>Marasmiineae</taxon>
        <taxon>Mycenaceae</taxon>
        <taxon>Mycena</taxon>
    </lineage>
</organism>
<evidence type="ECO:0000313" key="2">
    <source>
        <dbReference type="EMBL" id="KAF7296488.1"/>
    </source>
</evidence>
<keyword evidence="3" id="KW-1185">Reference proteome</keyword>
<evidence type="ECO:0000256" key="1">
    <source>
        <dbReference type="SAM" id="MobiDB-lite"/>
    </source>
</evidence>
<reference evidence="2" key="1">
    <citation type="submission" date="2020-05" db="EMBL/GenBank/DDBJ databases">
        <title>Mycena genomes resolve the evolution of fungal bioluminescence.</title>
        <authorList>
            <person name="Tsai I.J."/>
        </authorList>
    </citation>
    <scope>NUCLEOTIDE SEQUENCE</scope>
    <source>
        <strain evidence="2">110903Hualien_Pintung</strain>
    </source>
</reference>
<feature type="compositionally biased region" description="Polar residues" evidence="1">
    <location>
        <begin position="73"/>
        <end position="82"/>
    </location>
</feature>
<feature type="region of interest" description="Disordered" evidence="1">
    <location>
        <begin position="348"/>
        <end position="384"/>
    </location>
</feature>
<feature type="compositionally biased region" description="Low complexity" evidence="1">
    <location>
        <begin position="348"/>
        <end position="358"/>
    </location>
</feature>
<accession>A0A8H6SBQ6</accession>
<name>A0A8H6SBQ6_MYCCL</name>